<feature type="domain" description="Tf2-1-like SH3-like" evidence="1">
    <location>
        <begin position="36"/>
        <end position="87"/>
    </location>
</feature>
<proteinExistence type="predicted"/>
<name>A0AAV3QDZ5_LITER</name>
<dbReference type="InterPro" id="IPR056924">
    <property type="entry name" value="SH3_Tf2-1"/>
</dbReference>
<gene>
    <name evidence="2" type="ORF">LIER_17954</name>
</gene>
<organism evidence="2 3">
    <name type="scientific">Lithospermum erythrorhizon</name>
    <name type="common">Purple gromwell</name>
    <name type="synonym">Lithospermum officinale var. erythrorhizon</name>
    <dbReference type="NCBI Taxonomy" id="34254"/>
    <lineage>
        <taxon>Eukaryota</taxon>
        <taxon>Viridiplantae</taxon>
        <taxon>Streptophyta</taxon>
        <taxon>Embryophyta</taxon>
        <taxon>Tracheophyta</taxon>
        <taxon>Spermatophyta</taxon>
        <taxon>Magnoliopsida</taxon>
        <taxon>eudicotyledons</taxon>
        <taxon>Gunneridae</taxon>
        <taxon>Pentapetalae</taxon>
        <taxon>asterids</taxon>
        <taxon>lamiids</taxon>
        <taxon>Boraginales</taxon>
        <taxon>Boraginaceae</taxon>
        <taxon>Boraginoideae</taxon>
        <taxon>Lithospermeae</taxon>
        <taxon>Lithospermum</taxon>
    </lineage>
</organism>
<evidence type="ECO:0000313" key="2">
    <source>
        <dbReference type="EMBL" id="GAA0161700.1"/>
    </source>
</evidence>
<evidence type="ECO:0000259" key="1">
    <source>
        <dbReference type="Pfam" id="PF24626"/>
    </source>
</evidence>
<evidence type="ECO:0000313" key="3">
    <source>
        <dbReference type="Proteomes" id="UP001454036"/>
    </source>
</evidence>
<dbReference type="Proteomes" id="UP001454036">
    <property type="component" value="Unassembled WGS sequence"/>
</dbReference>
<dbReference type="EMBL" id="BAABME010004250">
    <property type="protein sequence ID" value="GAA0161700.1"/>
    <property type="molecule type" value="Genomic_DNA"/>
</dbReference>
<sequence length="89" mass="10241">MLWSLRSTPNQAIGEAPFSFVYGTETVLLAQVGISTYRQEQHKLSLKWVGPYHIRRTLGPGTYELELEDLDGKPIARTWHASRLCKYYV</sequence>
<dbReference type="AlphaFoldDB" id="A0AAV3QDZ5"/>
<comment type="caution">
    <text evidence="2">The sequence shown here is derived from an EMBL/GenBank/DDBJ whole genome shotgun (WGS) entry which is preliminary data.</text>
</comment>
<keyword evidence="3" id="KW-1185">Reference proteome</keyword>
<accession>A0AAV3QDZ5</accession>
<reference evidence="2 3" key="1">
    <citation type="submission" date="2024-01" db="EMBL/GenBank/DDBJ databases">
        <title>The complete chloroplast genome sequence of Lithospermum erythrorhizon: insights into the phylogenetic relationship among Boraginaceae species and the maternal lineages of purple gromwells.</title>
        <authorList>
            <person name="Okada T."/>
            <person name="Watanabe K."/>
        </authorList>
    </citation>
    <scope>NUCLEOTIDE SEQUENCE [LARGE SCALE GENOMIC DNA]</scope>
</reference>
<dbReference type="Pfam" id="PF24626">
    <property type="entry name" value="SH3_Tf2-1"/>
    <property type="match status" value="1"/>
</dbReference>
<protein>
    <recommendedName>
        <fullName evidence="1">Tf2-1-like SH3-like domain-containing protein</fullName>
    </recommendedName>
</protein>